<dbReference type="EMBL" id="KI894027">
    <property type="protein sequence ID" value="OBR88804.1"/>
    <property type="molecule type" value="Genomic_DNA"/>
</dbReference>
<dbReference type="OrthoDB" id="2594165at2759"/>
<evidence type="ECO:0000256" key="1">
    <source>
        <dbReference type="SAM" id="Phobius"/>
    </source>
</evidence>
<dbReference type="EMBL" id="CP144530">
    <property type="protein sequence ID" value="WWC58083.1"/>
    <property type="molecule type" value="Genomic_DNA"/>
</dbReference>
<accession>A0A1A6AFH6</accession>
<protein>
    <submittedName>
        <fullName evidence="2">Uncharacterized protein</fullName>
    </submittedName>
</protein>
<feature type="transmembrane region" description="Helical" evidence="1">
    <location>
        <begin position="230"/>
        <end position="253"/>
    </location>
</feature>
<feature type="transmembrane region" description="Helical" evidence="1">
    <location>
        <begin position="85"/>
        <end position="104"/>
    </location>
</feature>
<dbReference type="VEuPathDB" id="FungiDB:I303_00621"/>
<keyword evidence="1" id="KW-0472">Membrane</keyword>
<dbReference type="RefSeq" id="XP_018266646.1">
    <property type="nucleotide sequence ID" value="XM_018403992.1"/>
</dbReference>
<gene>
    <name evidence="2" type="ORF">I303_00621</name>
    <name evidence="3" type="ORF">I303_100618</name>
</gene>
<dbReference type="AlphaFoldDB" id="A0A1A6AFH6"/>
<evidence type="ECO:0000313" key="3">
    <source>
        <dbReference type="EMBL" id="WWC58083.1"/>
    </source>
</evidence>
<sequence>MADDKKPWLGKETFPTIWIWICFLFNIVGILALLILIVAEFIIIVADFHNYVAQYGHNYPSREYQGGDGVGYVDWTNAPKHMGSAIWMILYQLSIVILATLAIASDAAWRASSYNAWGGKWIEAFYAGGLMSGPNHPNMLYYVAANACFKCFIVVLYMSQSFYGMEGNTSHKSPYANSDTDGTQYYNNGNNGNSDGNWHGDWQGGDHSSWRRNNDYDSSRPPWRIYGTEAFVYYMGWVVLFSILPSMIAFLYLTQYGKEKAAAATAGDAEKKGEEEKK</sequence>
<keyword evidence="1" id="KW-0812">Transmembrane</keyword>
<evidence type="ECO:0000313" key="4">
    <source>
        <dbReference type="Proteomes" id="UP000078595"/>
    </source>
</evidence>
<dbReference type="KEGG" id="kdj:28964320"/>
<dbReference type="GeneID" id="28964320"/>
<organism evidence="2">
    <name type="scientific">Kwoniella dejecticola CBS 10117</name>
    <dbReference type="NCBI Taxonomy" id="1296121"/>
    <lineage>
        <taxon>Eukaryota</taxon>
        <taxon>Fungi</taxon>
        <taxon>Dikarya</taxon>
        <taxon>Basidiomycota</taxon>
        <taxon>Agaricomycotina</taxon>
        <taxon>Tremellomycetes</taxon>
        <taxon>Tremellales</taxon>
        <taxon>Cryptococcaceae</taxon>
        <taxon>Kwoniella</taxon>
    </lineage>
</organism>
<reference evidence="3" key="2">
    <citation type="submission" date="2013-07" db="EMBL/GenBank/DDBJ databases">
        <authorList>
            <consortium name="The Broad Institute Genome Sequencing Platform"/>
            <person name="Cuomo C."/>
            <person name="Litvintseva A."/>
            <person name="Chen Y."/>
            <person name="Heitman J."/>
            <person name="Sun S."/>
            <person name="Springer D."/>
            <person name="Dromer F."/>
            <person name="Young S.K."/>
            <person name="Zeng Q."/>
            <person name="Gargeya S."/>
            <person name="Fitzgerald M."/>
            <person name="Abouelleil A."/>
            <person name="Alvarado L."/>
            <person name="Berlin A.M."/>
            <person name="Chapman S.B."/>
            <person name="Dewar J."/>
            <person name="Goldberg J."/>
            <person name="Griggs A."/>
            <person name="Gujja S."/>
            <person name="Hansen M."/>
            <person name="Howarth C."/>
            <person name="Imamovic A."/>
            <person name="Larimer J."/>
            <person name="McCowan C."/>
            <person name="Murphy C."/>
            <person name="Pearson M."/>
            <person name="Priest M."/>
            <person name="Roberts A."/>
            <person name="Saif S."/>
            <person name="Shea T."/>
            <person name="Sykes S."/>
            <person name="Wortman J."/>
            <person name="Nusbaum C."/>
            <person name="Birren B."/>
        </authorList>
    </citation>
    <scope>NUCLEOTIDE SEQUENCE</scope>
    <source>
        <strain evidence="3">CBS 10117</strain>
    </source>
</reference>
<dbReference type="Proteomes" id="UP000078595">
    <property type="component" value="Chromosome 1"/>
</dbReference>
<proteinExistence type="predicted"/>
<keyword evidence="1" id="KW-1133">Transmembrane helix</keyword>
<name>A0A1A6AFH6_9TREE</name>
<feature type="transmembrane region" description="Helical" evidence="1">
    <location>
        <begin position="139"/>
        <end position="158"/>
    </location>
</feature>
<reference evidence="3" key="3">
    <citation type="submission" date="2024-02" db="EMBL/GenBank/DDBJ databases">
        <title>Comparative genomics of Cryptococcus and Kwoniella reveals pathogenesis evolution and contrasting modes of karyotype evolution via chromosome fusion or intercentromeric recombination.</title>
        <authorList>
            <person name="Coelho M.A."/>
            <person name="David-Palma M."/>
            <person name="Shea T."/>
            <person name="Bowers K."/>
            <person name="McGinley-Smith S."/>
            <person name="Mohammad A.W."/>
            <person name="Gnirke A."/>
            <person name="Yurkov A.M."/>
            <person name="Nowrousian M."/>
            <person name="Sun S."/>
            <person name="Cuomo C.A."/>
            <person name="Heitman J."/>
        </authorList>
    </citation>
    <scope>NUCLEOTIDE SEQUENCE</scope>
    <source>
        <strain evidence="3">CBS 10117</strain>
    </source>
</reference>
<feature type="transmembrane region" description="Helical" evidence="1">
    <location>
        <begin position="17"/>
        <end position="45"/>
    </location>
</feature>
<evidence type="ECO:0000313" key="2">
    <source>
        <dbReference type="EMBL" id="OBR88804.1"/>
    </source>
</evidence>
<keyword evidence="4" id="KW-1185">Reference proteome</keyword>
<reference evidence="2" key="1">
    <citation type="submission" date="2013-07" db="EMBL/GenBank/DDBJ databases">
        <title>The Genome Sequence of Cryptococcus dejecticola CBS10117.</title>
        <authorList>
            <consortium name="The Broad Institute Genome Sequencing Platform"/>
            <person name="Cuomo C."/>
            <person name="Litvintseva A."/>
            <person name="Chen Y."/>
            <person name="Heitman J."/>
            <person name="Sun S."/>
            <person name="Springer D."/>
            <person name="Dromer F."/>
            <person name="Young S.K."/>
            <person name="Zeng Q."/>
            <person name="Gargeya S."/>
            <person name="Fitzgerald M."/>
            <person name="Abouelleil A."/>
            <person name="Alvarado L."/>
            <person name="Berlin A.M."/>
            <person name="Chapman S.B."/>
            <person name="Dewar J."/>
            <person name="Goldberg J."/>
            <person name="Griggs A."/>
            <person name="Gujja S."/>
            <person name="Hansen M."/>
            <person name="Howarth C."/>
            <person name="Imamovic A."/>
            <person name="Larimer J."/>
            <person name="McCowan C."/>
            <person name="Murphy C."/>
            <person name="Pearson M."/>
            <person name="Priest M."/>
            <person name="Roberts A."/>
            <person name="Saif S."/>
            <person name="Shea T."/>
            <person name="Sykes S."/>
            <person name="Wortman J."/>
            <person name="Nusbaum C."/>
            <person name="Birren B."/>
        </authorList>
    </citation>
    <scope>NUCLEOTIDE SEQUENCE [LARGE SCALE GENOMIC DNA]</scope>
    <source>
        <strain evidence="2">CBS 10117</strain>
    </source>
</reference>